<reference evidence="2" key="1">
    <citation type="journal article" date="2022" name="bioRxiv">
        <title>Sequencing and chromosome-scale assembly of the giantPleurodeles waltlgenome.</title>
        <authorList>
            <person name="Brown T."/>
            <person name="Elewa A."/>
            <person name="Iarovenko S."/>
            <person name="Subramanian E."/>
            <person name="Araus A.J."/>
            <person name="Petzold A."/>
            <person name="Susuki M."/>
            <person name="Suzuki K.-i.T."/>
            <person name="Hayashi T."/>
            <person name="Toyoda A."/>
            <person name="Oliveira C."/>
            <person name="Osipova E."/>
            <person name="Leigh N.D."/>
            <person name="Simon A."/>
            <person name="Yun M.H."/>
        </authorList>
    </citation>
    <scope>NUCLEOTIDE SEQUENCE</scope>
    <source>
        <strain evidence="2">20211129_DDA</strain>
        <tissue evidence="2">Liver</tissue>
    </source>
</reference>
<dbReference type="EMBL" id="JANPWB010000014">
    <property type="protein sequence ID" value="KAJ1098603.1"/>
    <property type="molecule type" value="Genomic_DNA"/>
</dbReference>
<protein>
    <submittedName>
        <fullName evidence="2">Uncharacterized protein</fullName>
    </submittedName>
</protein>
<comment type="caution">
    <text evidence="2">The sequence shown here is derived from an EMBL/GenBank/DDBJ whole genome shotgun (WGS) entry which is preliminary data.</text>
</comment>
<accession>A0AAV7M5W0</accession>
<sequence length="166" mass="17664">MCRSTLRTASRISRDPETRQTQAPGEVLSGRLRHWGRAALELRRVRKGSARIPLRGNPGRASSGTAPGKELREPDSVTTRLSLPKTSKVVGAVGARGIAKLSFSKASGKGSRQFDSAPARPFVLLNTGGISKEVGALGARGSVNKSLSPPMPSANILQRRLSLEEE</sequence>
<dbReference type="AlphaFoldDB" id="A0AAV7M5W0"/>
<proteinExistence type="predicted"/>
<evidence type="ECO:0000313" key="3">
    <source>
        <dbReference type="Proteomes" id="UP001066276"/>
    </source>
</evidence>
<evidence type="ECO:0000313" key="2">
    <source>
        <dbReference type="EMBL" id="KAJ1098603.1"/>
    </source>
</evidence>
<evidence type="ECO:0000256" key="1">
    <source>
        <dbReference type="SAM" id="MobiDB-lite"/>
    </source>
</evidence>
<gene>
    <name evidence="2" type="ORF">NDU88_003711</name>
</gene>
<dbReference type="Proteomes" id="UP001066276">
    <property type="component" value="Chromosome 10"/>
</dbReference>
<organism evidence="2 3">
    <name type="scientific">Pleurodeles waltl</name>
    <name type="common">Iberian ribbed newt</name>
    <dbReference type="NCBI Taxonomy" id="8319"/>
    <lineage>
        <taxon>Eukaryota</taxon>
        <taxon>Metazoa</taxon>
        <taxon>Chordata</taxon>
        <taxon>Craniata</taxon>
        <taxon>Vertebrata</taxon>
        <taxon>Euteleostomi</taxon>
        <taxon>Amphibia</taxon>
        <taxon>Batrachia</taxon>
        <taxon>Caudata</taxon>
        <taxon>Salamandroidea</taxon>
        <taxon>Salamandridae</taxon>
        <taxon>Pleurodelinae</taxon>
        <taxon>Pleurodeles</taxon>
    </lineage>
</organism>
<feature type="region of interest" description="Disordered" evidence="1">
    <location>
        <begin position="49"/>
        <end position="79"/>
    </location>
</feature>
<feature type="region of interest" description="Disordered" evidence="1">
    <location>
        <begin position="1"/>
        <end position="25"/>
    </location>
</feature>
<name>A0AAV7M5W0_PLEWA</name>
<keyword evidence="3" id="KW-1185">Reference proteome</keyword>
<feature type="compositionally biased region" description="Polar residues" evidence="1">
    <location>
        <begin position="1"/>
        <end position="11"/>
    </location>
</feature>